<keyword evidence="1" id="KW-1133">Transmembrane helix</keyword>
<sequence>MNNNNNNNNLKLKNYFHDLQIEKDEGIFKNNKIFKESEFYKKTKIASFLKFIKIKSPYLLILFIFTSFHWTLFPLFYSKTNSQLLIVWIAFTSIFTFVYIFLIFLIIWKWIYSIFVLRINKLKLDLVDINKIINKLYEVNFNDFNLKIKEINIVSKAQIQESFLENTEIKSQYFLEVITKDRKTLYWDYFSLTNNNLLFYSYDHKTISYLNLDKNIDIFNYEIISKNFKRKKVFDQLIDLFLEKIKLLNDQL</sequence>
<dbReference type="RefSeq" id="WP_280101976.1">
    <property type="nucleotide sequence ID" value="NZ_CP122979.1"/>
</dbReference>
<name>A0ABY8LV84_9BACT</name>
<gene>
    <name evidence="2" type="ORF">QEG99_00095</name>
</gene>
<reference evidence="2" key="1">
    <citation type="submission" date="2023-04" db="EMBL/GenBank/DDBJ databases">
        <title>Completed genome of Mycoplasma lagogenitalium type strain 12MS.</title>
        <authorList>
            <person name="Spergser J."/>
        </authorList>
    </citation>
    <scope>NUCLEOTIDE SEQUENCE</scope>
    <source>
        <strain evidence="2">12MS</strain>
    </source>
</reference>
<feature type="transmembrane region" description="Helical" evidence="1">
    <location>
        <begin position="83"/>
        <end position="108"/>
    </location>
</feature>
<evidence type="ECO:0000313" key="2">
    <source>
        <dbReference type="EMBL" id="WGI36675.1"/>
    </source>
</evidence>
<dbReference type="Proteomes" id="UP001179842">
    <property type="component" value="Chromosome"/>
</dbReference>
<evidence type="ECO:0000256" key="1">
    <source>
        <dbReference type="SAM" id="Phobius"/>
    </source>
</evidence>
<dbReference type="EMBL" id="CP122979">
    <property type="protein sequence ID" value="WGI36675.1"/>
    <property type="molecule type" value="Genomic_DNA"/>
</dbReference>
<keyword evidence="1" id="KW-0472">Membrane</keyword>
<keyword evidence="1" id="KW-0812">Transmembrane</keyword>
<keyword evidence="3" id="KW-1185">Reference proteome</keyword>
<accession>A0ABY8LV84</accession>
<organism evidence="2 3">
    <name type="scientific">Mesomycoplasma lagogenitalium</name>
    <dbReference type="NCBI Taxonomy" id="171286"/>
    <lineage>
        <taxon>Bacteria</taxon>
        <taxon>Bacillati</taxon>
        <taxon>Mycoplasmatota</taxon>
        <taxon>Mycoplasmoidales</taxon>
        <taxon>Metamycoplasmataceae</taxon>
        <taxon>Mesomycoplasma</taxon>
    </lineage>
</organism>
<feature type="transmembrane region" description="Helical" evidence="1">
    <location>
        <begin position="58"/>
        <end position="77"/>
    </location>
</feature>
<evidence type="ECO:0000313" key="3">
    <source>
        <dbReference type="Proteomes" id="UP001179842"/>
    </source>
</evidence>
<protein>
    <submittedName>
        <fullName evidence="2">Uncharacterized protein</fullName>
    </submittedName>
</protein>
<proteinExistence type="predicted"/>